<dbReference type="Proteomes" id="UP000001817">
    <property type="component" value="Chromosome 1"/>
</dbReference>
<dbReference type="KEGG" id="bxe:Bxe_A2001"/>
<evidence type="ECO:0000313" key="3">
    <source>
        <dbReference type="Proteomes" id="UP000001817"/>
    </source>
</evidence>
<gene>
    <name evidence="2" type="ORF">Bxe_A2001</name>
</gene>
<evidence type="ECO:0000313" key="2">
    <source>
        <dbReference type="EMBL" id="ABE30965.1"/>
    </source>
</evidence>
<sequence length="88" mass="9098">MASRGMGGSRGTGGVAGALAASHAVTRRISTAPPQLPLSNFPLHALVRTRCVHSPATATSSAVCNFFLLLTAAFLIPYKSFKEAIAMP</sequence>
<proteinExistence type="predicted"/>
<name>Q13Y74_PARXL</name>
<keyword evidence="1" id="KW-0472">Membrane</keyword>
<dbReference type="EMBL" id="CP000270">
    <property type="protein sequence ID" value="ABE30965.1"/>
    <property type="molecule type" value="Genomic_DNA"/>
</dbReference>
<accession>Q13Y74</accession>
<evidence type="ECO:0000256" key="1">
    <source>
        <dbReference type="SAM" id="Phobius"/>
    </source>
</evidence>
<protein>
    <submittedName>
        <fullName evidence="2">Uncharacterized protein</fullName>
    </submittedName>
</protein>
<feature type="transmembrane region" description="Helical" evidence="1">
    <location>
        <begin position="55"/>
        <end position="78"/>
    </location>
</feature>
<keyword evidence="1" id="KW-1133">Transmembrane helix</keyword>
<dbReference type="STRING" id="266265.Bxe_A2001"/>
<dbReference type="AlphaFoldDB" id="Q13Y74"/>
<organism evidence="2 3">
    <name type="scientific">Paraburkholderia xenovorans (strain LB400)</name>
    <dbReference type="NCBI Taxonomy" id="266265"/>
    <lineage>
        <taxon>Bacteria</taxon>
        <taxon>Pseudomonadati</taxon>
        <taxon>Pseudomonadota</taxon>
        <taxon>Betaproteobacteria</taxon>
        <taxon>Burkholderiales</taxon>
        <taxon>Burkholderiaceae</taxon>
        <taxon>Paraburkholderia</taxon>
    </lineage>
</organism>
<keyword evidence="3" id="KW-1185">Reference proteome</keyword>
<keyword evidence="1" id="KW-0812">Transmembrane</keyword>
<reference evidence="2 3" key="1">
    <citation type="journal article" date="2006" name="Proc. Natl. Acad. Sci. U.S.A.">
        <title>Burkholderia xenovorans LB400 harbors a multi-replicon, 9.73-Mbp genome shaped for versatility.</title>
        <authorList>
            <person name="Chain P.S."/>
            <person name="Denef V.J."/>
            <person name="Konstantinidis K.T."/>
            <person name="Vergez L.M."/>
            <person name="Agullo L."/>
            <person name="Reyes V.L."/>
            <person name="Hauser L."/>
            <person name="Cordova M."/>
            <person name="Gomez L."/>
            <person name="Gonzalez M."/>
            <person name="Land M."/>
            <person name="Lao V."/>
            <person name="Larimer F."/>
            <person name="LiPuma J.J."/>
            <person name="Mahenthiralingam E."/>
            <person name="Malfatti S.A."/>
            <person name="Marx C.J."/>
            <person name="Parnell J.J."/>
            <person name="Ramette A."/>
            <person name="Richardson P."/>
            <person name="Seeger M."/>
            <person name="Smith D."/>
            <person name="Spilker T."/>
            <person name="Sul W.J."/>
            <person name="Tsoi T.V."/>
            <person name="Ulrich L.E."/>
            <person name="Zhulin I.B."/>
            <person name="Tiedje J.M."/>
        </authorList>
    </citation>
    <scope>NUCLEOTIDE SEQUENCE [LARGE SCALE GENOMIC DNA]</scope>
    <source>
        <strain evidence="2 3">LB400</strain>
    </source>
</reference>